<dbReference type="EMBL" id="PDNA01000050">
    <property type="protein sequence ID" value="PGH19229.1"/>
    <property type="molecule type" value="Genomic_DNA"/>
</dbReference>
<dbReference type="InterPro" id="IPR001810">
    <property type="entry name" value="F-box_dom"/>
</dbReference>
<sequence length="365" mass="40786">MKQATTSHSSLMTLPAELLYPILRYVGANEFRQRTDRLIVCKRWYSIAVSVFMEDVKLSDANLKIFRQPLDVAAADNNNTTCVTLTRIKRVSVYLEGFRDWRGHEDPITPRAMKKRYVMLSQWSAEMLADLSLFAAWLGTLNTLESFRFQALGESDPGSRIQSHVFGPRDYLHRGSMTAVLGNLPVHRLRVLDIDTCDAEIFGRGTTIGAVPAAARKNDDMHLCKLIAKHVATLTSLRVRMRSICPDIFGLEDLQFTTDCKTFVFHLTVCHRVRSVDAAKSTVMCLDVSSSREELINSLIKGANAAAQKMPNLRVLVLHHVFPSSLLRTDCRTGETTGLGDDGVNWLDSDDCFAGTLNCCSIKVV</sequence>
<feature type="domain" description="F-box" evidence="1">
    <location>
        <begin position="8"/>
        <end position="55"/>
    </location>
</feature>
<name>A0A2B7YDS1_POLH7</name>
<evidence type="ECO:0000313" key="3">
    <source>
        <dbReference type="Proteomes" id="UP000224634"/>
    </source>
</evidence>
<protein>
    <recommendedName>
        <fullName evidence="1">F-box domain-containing protein</fullName>
    </recommendedName>
</protein>
<evidence type="ECO:0000313" key="2">
    <source>
        <dbReference type="EMBL" id="PGH19229.1"/>
    </source>
</evidence>
<keyword evidence="3" id="KW-1185">Reference proteome</keyword>
<proteinExistence type="predicted"/>
<dbReference type="OrthoDB" id="3637487at2759"/>
<dbReference type="STRING" id="1447883.A0A2B7YDS1"/>
<organism evidence="2 3">
    <name type="scientific">Polytolypa hystricis (strain UAMH7299)</name>
    <dbReference type="NCBI Taxonomy" id="1447883"/>
    <lineage>
        <taxon>Eukaryota</taxon>
        <taxon>Fungi</taxon>
        <taxon>Dikarya</taxon>
        <taxon>Ascomycota</taxon>
        <taxon>Pezizomycotina</taxon>
        <taxon>Eurotiomycetes</taxon>
        <taxon>Eurotiomycetidae</taxon>
        <taxon>Onygenales</taxon>
        <taxon>Onygenales incertae sedis</taxon>
        <taxon>Polytolypa</taxon>
    </lineage>
</organism>
<dbReference type="Proteomes" id="UP000224634">
    <property type="component" value="Unassembled WGS sequence"/>
</dbReference>
<dbReference type="AlphaFoldDB" id="A0A2B7YDS1"/>
<gene>
    <name evidence="2" type="ORF">AJ80_04094</name>
</gene>
<accession>A0A2B7YDS1</accession>
<dbReference type="PROSITE" id="PS50181">
    <property type="entry name" value="FBOX"/>
    <property type="match status" value="1"/>
</dbReference>
<evidence type="ECO:0000259" key="1">
    <source>
        <dbReference type="PROSITE" id="PS50181"/>
    </source>
</evidence>
<reference evidence="2 3" key="1">
    <citation type="submission" date="2017-10" db="EMBL/GenBank/DDBJ databases">
        <title>Comparative genomics in systemic dimorphic fungi from Ajellomycetaceae.</title>
        <authorList>
            <person name="Munoz J.F."/>
            <person name="Mcewen J.G."/>
            <person name="Clay O.K."/>
            <person name="Cuomo C.A."/>
        </authorList>
    </citation>
    <scope>NUCLEOTIDE SEQUENCE [LARGE SCALE GENOMIC DNA]</scope>
    <source>
        <strain evidence="2 3">UAMH7299</strain>
    </source>
</reference>
<comment type="caution">
    <text evidence="2">The sequence shown here is derived from an EMBL/GenBank/DDBJ whole genome shotgun (WGS) entry which is preliminary data.</text>
</comment>